<dbReference type="GO" id="GO:0005507">
    <property type="term" value="F:copper ion binding"/>
    <property type="evidence" value="ECO:0007669"/>
    <property type="project" value="TreeGrafter"/>
</dbReference>
<evidence type="ECO:0000313" key="3">
    <source>
        <dbReference type="Proteomes" id="UP000050975"/>
    </source>
</evidence>
<dbReference type="PANTHER" id="PTHR23419">
    <property type="entry name" value="DIVALENT CATION TOLERANCE CUTA-RELATED"/>
    <property type="match status" value="1"/>
</dbReference>
<evidence type="ECO:0000313" key="2">
    <source>
        <dbReference type="EMBL" id="KPL15295.1"/>
    </source>
</evidence>
<dbReference type="SUPFAM" id="SSF54913">
    <property type="entry name" value="GlnB-like"/>
    <property type="match status" value="1"/>
</dbReference>
<dbReference type="Proteomes" id="UP000050975">
    <property type="component" value="Unassembled WGS sequence"/>
</dbReference>
<reference evidence="2 3" key="1">
    <citation type="journal article" date="2015" name="Microbiome">
        <title>Genomic resolution of linkages in carbon, nitrogen, and sulfur cycling among widespread estuary sediment bacteria.</title>
        <authorList>
            <person name="Baker B.J."/>
            <person name="Lazar C.S."/>
            <person name="Teske A.P."/>
            <person name="Dick G.J."/>
        </authorList>
    </citation>
    <scope>NUCLEOTIDE SEQUENCE [LARGE SCALE GENOMIC DNA]</scope>
    <source>
        <strain evidence="2">SM1_77</strain>
    </source>
</reference>
<dbReference type="GO" id="GO:0010038">
    <property type="term" value="P:response to metal ion"/>
    <property type="evidence" value="ECO:0007669"/>
    <property type="project" value="InterPro"/>
</dbReference>
<comment type="caution">
    <text evidence="2">The sequence shown here is derived from an EMBL/GenBank/DDBJ whole genome shotgun (WGS) entry which is preliminary data.</text>
</comment>
<dbReference type="PANTHER" id="PTHR23419:SF8">
    <property type="entry name" value="FI09726P"/>
    <property type="match status" value="1"/>
</dbReference>
<comment type="similarity">
    <text evidence="1">Belongs to the CutA family.</text>
</comment>
<dbReference type="AlphaFoldDB" id="A0A0S8K002"/>
<dbReference type="InterPro" id="IPR011322">
    <property type="entry name" value="N-reg_PII-like_a/b"/>
</dbReference>
<proteinExistence type="inferred from homology"/>
<dbReference type="InterPro" id="IPR004323">
    <property type="entry name" value="Ion_tolerance_CutA"/>
</dbReference>
<name>A0A0S8K002_UNCW3</name>
<evidence type="ECO:0008006" key="4">
    <source>
        <dbReference type="Google" id="ProtNLM"/>
    </source>
</evidence>
<gene>
    <name evidence="2" type="ORF">AMJ74_01755</name>
</gene>
<dbReference type="Pfam" id="PF03091">
    <property type="entry name" value="CutA1"/>
    <property type="match status" value="1"/>
</dbReference>
<dbReference type="InterPro" id="IPR015867">
    <property type="entry name" value="N-reg_PII/ATP_PRibTrfase_C"/>
</dbReference>
<protein>
    <recommendedName>
        <fullName evidence="4">Cation tolerance protein CutA</fullName>
    </recommendedName>
</protein>
<accession>A0A0S8K002</accession>
<sequence length="105" mass="12494">MKQKYLAIYTTFPNLRSAKKIIGDMVSARIVACGNIFKIHSIYRWQGKIEKSPEYGVLIKTKRSKYRAVERYIKENHPYRIPEIIAWDIDQGQKDYLDWIKQVTK</sequence>
<dbReference type="EMBL" id="LJVE01000018">
    <property type="protein sequence ID" value="KPL15295.1"/>
    <property type="molecule type" value="Genomic_DNA"/>
</dbReference>
<organism evidence="2 3">
    <name type="scientific">candidate division WOR_3 bacterium SM1_77</name>
    <dbReference type="NCBI Taxonomy" id="1703778"/>
    <lineage>
        <taxon>Bacteria</taxon>
        <taxon>Bacteria division WOR-3</taxon>
    </lineage>
</organism>
<dbReference type="Gene3D" id="3.30.70.120">
    <property type="match status" value="1"/>
</dbReference>
<evidence type="ECO:0000256" key="1">
    <source>
        <dbReference type="ARBA" id="ARBA00010169"/>
    </source>
</evidence>